<feature type="transmembrane region" description="Helical" evidence="7">
    <location>
        <begin position="12"/>
        <end position="32"/>
    </location>
</feature>
<feature type="transmembrane region" description="Helical" evidence="7">
    <location>
        <begin position="44"/>
        <end position="64"/>
    </location>
</feature>
<dbReference type="Proteomes" id="UP001569904">
    <property type="component" value="Unassembled WGS sequence"/>
</dbReference>
<comment type="caution">
    <text evidence="9">The sequence shown here is derived from an EMBL/GenBank/DDBJ whole genome shotgun (WGS) entry which is preliminary data.</text>
</comment>
<evidence type="ECO:0000256" key="1">
    <source>
        <dbReference type="ARBA" id="ARBA00004651"/>
    </source>
</evidence>
<feature type="transmembrane region" description="Helical" evidence="7">
    <location>
        <begin position="194"/>
        <end position="214"/>
    </location>
</feature>
<organism evidence="9 10">
    <name type="scientific">Actinomadura chokoriensis</name>
    <dbReference type="NCBI Taxonomy" id="454156"/>
    <lineage>
        <taxon>Bacteria</taxon>
        <taxon>Bacillati</taxon>
        <taxon>Actinomycetota</taxon>
        <taxon>Actinomycetes</taxon>
        <taxon>Streptosporangiales</taxon>
        <taxon>Thermomonosporaceae</taxon>
        <taxon>Actinomadura</taxon>
    </lineage>
</organism>
<dbReference type="Gene3D" id="1.20.1720.10">
    <property type="entry name" value="Multidrug resistance protein D"/>
    <property type="match status" value="1"/>
</dbReference>
<evidence type="ECO:0000256" key="4">
    <source>
        <dbReference type="ARBA" id="ARBA00022692"/>
    </source>
</evidence>
<keyword evidence="2" id="KW-0813">Transport</keyword>
<keyword evidence="6 7" id="KW-0472">Membrane</keyword>
<dbReference type="EMBL" id="JAXCEH010000005">
    <property type="protein sequence ID" value="MFA1554352.1"/>
    <property type="molecule type" value="Genomic_DNA"/>
</dbReference>
<feature type="transmembrane region" description="Helical" evidence="7">
    <location>
        <begin position="226"/>
        <end position="243"/>
    </location>
</feature>
<dbReference type="PROSITE" id="PS50850">
    <property type="entry name" value="MFS"/>
    <property type="match status" value="1"/>
</dbReference>
<feature type="transmembrane region" description="Helical" evidence="7">
    <location>
        <begin position="101"/>
        <end position="121"/>
    </location>
</feature>
<feature type="transmembrane region" description="Helical" evidence="7">
    <location>
        <begin position="133"/>
        <end position="155"/>
    </location>
</feature>
<feature type="domain" description="Major facilitator superfamily (MFS) profile" evidence="8">
    <location>
        <begin position="10"/>
        <end position="458"/>
    </location>
</feature>
<dbReference type="Pfam" id="PF07690">
    <property type="entry name" value="MFS_1"/>
    <property type="match status" value="2"/>
</dbReference>
<dbReference type="InterPro" id="IPR036259">
    <property type="entry name" value="MFS_trans_sf"/>
</dbReference>
<gene>
    <name evidence="9" type="ORF">SM436_11710</name>
</gene>
<feature type="transmembrane region" description="Helical" evidence="7">
    <location>
        <begin position="161"/>
        <end position="182"/>
    </location>
</feature>
<protein>
    <submittedName>
        <fullName evidence="9">MFS transporter</fullName>
    </submittedName>
</protein>
<feature type="transmembrane region" description="Helical" evidence="7">
    <location>
        <begin position="432"/>
        <end position="454"/>
    </location>
</feature>
<keyword evidence="4 7" id="KW-0812">Transmembrane</keyword>
<feature type="transmembrane region" description="Helical" evidence="7">
    <location>
        <begin position="358"/>
        <end position="378"/>
    </location>
</feature>
<accession>A0ABV4QYQ3</accession>
<keyword evidence="5 7" id="KW-1133">Transmembrane helix</keyword>
<sequence>MSDERGGTRPLIALVVAVFGYALMQTVVVPALKVLQVGLHTTPATSAWILTAFLLSSAVLTPLLGRLGDQYGKRRVALAVLVVYAVGMACAAASQNIGQLIAARVLQGAALALVPLSMAILRDALPRTRLPFAMGLVSGVVGAGAGAGLIAGGLLADHLSWRWLFVLGAALALVSLALVALWVPADRRTAGGGIDLPGTGLLGGSLVAVLLALAKGPAWGWSSGRVLGLFALGGLLFAALIAVERGKGDALIDVAELADRPMLMTHLAAFLFGTGSYFFYLALPQYAQQRPGGTGAGFGASVTEAGLLMLAGALAVIPAGMAVGRLTTALGPRWPMAGGFALITAGSVLFALAHDQKWQHVVFYAIVGVGTGLVIGVLPKLIADIVPLERTGTANGLNNIARTVGGAVGTAAAAAVIASADAPRGATPDSTYTTLFQLATAAGALGIAVALLAVRHRVRPAAPAPANTRERARTTK</sequence>
<dbReference type="SUPFAM" id="SSF103473">
    <property type="entry name" value="MFS general substrate transporter"/>
    <property type="match status" value="1"/>
</dbReference>
<keyword evidence="3" id="KW-1003">Cell membrane</keyword>
<evidence type="ECO:0000256" key="3">
    <source>
        <dbReference type="ARBA" id="ARBA00022475"/>
    </source>
</evidence>
<feature type="transmembrane region" description="Helical" evidence="7">
    <location>
        <begin position="76"/>
        <end position="95"/>
    </location>
</feature>
<reference evidence="9 10" key="1">
    <citation type="submission" date="2023-11" db="EMBL/GenBank/DDBJ databases">
        <title>Actinomadura monticuli sp. nov., isolated from volcanic ash.</title>
        <authorList>
            <person name="Lee S.D."/>
            <person name="Yang H."/>
            <person name="Kim I.S."/>
        </authorList>
    </citation>
    <scope>NUCLEOTIDE SEQUENCE [LARGE SCALE GENOMIC DNA]</scope>
    <source>
        <strain evidence="9 10">DSM 45346</strain>
    </source>
</reference>
<evidence type="ECO:0000259" key="8">
    <source>
        <dbReference type="PROSITE" id="PS50850"/>
    </source>
</evidence>
<comment type="subcellular location">
    <subcellularLocation>
        <location evidence="1">Cell membrane</location>
        <topology evidence="1">Multi-pass membrane protein</topology>
    </subcellularLocation>
</comment>
<keyword evidence="10" id="KW-1185">Reference proteome</keyword>
<evidence type="ECO:0000313" key="9">
    <source>
        <dbReference type="EMBL" id="MFA1554352.1"/>
    </source>
</evidence>
<feature type="transmembrane region" description="Helical" evidence="7">
    <location>
        <begin position="295"/>
        <end position="322"/>
    </location>
</feature>
<dbReference type="PANTHER" id="PTHR42718">
    <property type="entry name" value="MAJOR FACILITATOR SUPERFAMILY MULTIDRUG TRANSPORTER MFSC"/>
    <property type="match status" value="1"/>
</dbReference>
<dbReference type="RefSeq" id="WP_371940742.1">
    <property type="nucleotide sequence ID" value="NZ_JAXCEH010000005.1"/>
</dbReference>
<evidence type="ECO:0000313" key="10">
    <source>
        <dbReference type="Proteomes" id="UP001569904"/>
    </source>
</evidence>
<evidence type="ECO:0000256" key="2">
    <source>
        <dbReference type="ARBA" id="ARBA00022448"/>
    </source>
</evidence>
<dbReference type="Gene3D" id="1.20.1250.20">
    <property type="entry name" value="MFS general substrate transporter like domains"/>
    <property type="match status" value="1"/>
</dbReference>
<evidence type="ECO:0000256" key="5">
    <source>
        <dbReference type="ARBA" id="ARBA00022989"/>
    </source>
</evidence>
<evidence type="ECO:0000256" key="6">
    <source>
        <dbReference type="ARBA" id="ARBA00023136"/>
    </source>
</evidence>
<feature type="transmembrane region" description="Helical" evidence="7">
    <location>
        <begin position="263"/>
        <end position="283"/>
    </location>
</feature>
<feature type="transmembrane region" description="Helical" evidence="7">
    <location>
        <begin position="334"/>
        <end position="352"/>
    </location>
</feature>
<dbReference type="PANTHER" id="PTHR42718:SF46">
    <property type="entry name" value="BLR6921 PROTEIN"/>
    <property type="match status" value="1"/>
</dbReference>
<proteinExistence type="predicted"/>
<evidence type="ECO:0000256" key="7">
    <source>
        <dbReference type="SAM" id="Phobius"/>
    </source>
</evidence>
<dbReference type="InterPro" id="IPR020846">
    <property type="entry name" value="MFS_dom"/>
</dbReference>
<name>A0ABV4QYQ3_9ACTN</name>
<dbReference type="InterPro" id="IPR011701">
    <property type="entry name" value="MFS"/>
</dbReference>